<dbReference type="CDD" id="cd16027">
    <property type="entry name" value="SGSH"/>
    <property type="match status" value="1"/>
</dbReference>
<dbReference type="InterPro" id="IPR050738">
    <property type="entry name" value="Sulfatase"/>
</dbReference>
<dbReference type="Gene3D" id="3.40.720.10">
    <property type="entry name" value="Alkaline Phosphatase, subunit A"/>
    <property type="match status" value="1"/>
</dbReference>
<dbReference type="RefSeq" id="WP_088353163.1">
    <property type="nucleotide sequence ID" value="NZ_CP061813.1"/>
</dbReference>
<dbReference type="SUPFAM" id="SSF53649">
    <property type="entry name" value="Alkaline phosphatase-like"/>
    <property type="match status" value="1"/>
</dbReference>
<dbReference type="PANTHER" id="PTHR42693:SF53">
    <property type="entry name" value="ENDO-4-O-SULFATASE"/>
    <property type="match status" value="1"/>
</dbReference>
<evidence type="ECO:0000256" key="4">
    <source>
        <dbReference type="ARBA" id="ARBA00022837"/>
    </source>
</evidence>
<proteinExistence type="inferred from homology"/>
<dbReference type="OrthoDB" id="9789742at2"/>
<dbReference type="GO" id="GO:0016740">
    <property type="term" value="F:transferase activity"/>
    <property type="evidence" value="ECO:0007669"/>
    <property type="project" value="UniProtKB-KW"/>
</dbReference>
<dbReference type="InterPro" id="IPR000917">
    <property type="entry name" value="Sulfatase_N"/>
</dbReference>
<feature type="domain" description="Sulfatase N-terminal" evidence="5">
    <location>
        <begin position="30"/>
        <end position="320"/>
    </location>
</feature>
<evidence type="ECO:0000313" key="7">
    <source>
        <dbReference type="Proteomes" id="UP000516764"/>
    </source>
</evidence>
<dbReference type="AlphaFoldDB" id="A0A7L8AJ35"/>
<sequence length="555" mass="63955">MKQLSLLFVLFIFSCQTKEKTVEKEQKKQPNILWIVTEDISPTLSFYGDKTAKTPNLDALATQSVVYDNAFTTVGVCAPSRSTIITGMYPTSIGTMHMRTAHDVFSKGKQVYKDSVNIKDISGNYIRQYSAVIPENVKCYTEYLRASGYFTTNNYKTDYQFSAPITAWDENNQKAHWRNKPKNKPFFSVFNIDVSHESFLWRNKDLPLTVNPETVPVPPYLPYNEATRNTVARHYSNVELMDKRVGKIIKELKEDGLYDNTIVFFYSDHGGPLPRQKRAIYDSGLKVPFMIKGINGKPGRTDRMISFVDLAPTMLSLAGVEPPNYMEGKAFLGEFDTEKRTHIFASSDRFDEFTDRIRAVRSKQFLYLRNDFPKLTKYKDVGYRKNIPMMPVFLQLKKENKLNEKQQIWFQTKTDEELYDVEKDPYQINNLSENPEYASVLEEMRETSKNHYADRKDFGFTPEAEMIDTMWPNNTQPTTNSVVIKKDNDKVTLSSTTKGASIAYLISDNANEKLNYDSKWQLYSTPITVEKGKTLYTVAQRIGFKQSEIVSQKAE</sequence>
<evidence type="ECO:0000313" key="6">
    <source>
        <dbReference type="EMBL" id="QOD61983.1"/>
    </source>
</evidence>
<protein>
    <submittedName>
        <fullName evidence="6">Sulfatase-like hydrolase/transferase</fullName>
    </submittedName>
</protein>
<dbReference type="GO" id="GO:0004065">
    <property type="term" value="F:arylsulfatase activity"/>
    <property type="evidence" value="ECO:0007669"/>
    <property type="project" value="TreeGrafter"/>
</dbReference>
<evidence type="ECO:0000256" key="2">
    <source>
        <dbReference type="ARBA" id="ARBA00022723"/>
    </source>
</evidence>
<dbReference type="EMBL" id="CP061813">
    <property type="protein sequence ID" value="QOD61983.1"/>
    <property type="molecule type" value="Genomic_DNA"/>
</dbReference>
<keyword evidence="3 6" id="KW-0378">Hydrolase</keyword>
<evidence type="ECO:0000256" key="3">
    <source>
        <dbReference type="ARBA" id="ARBA00022801"/>
    </source>
</evidence>
<dbReference type="InterPro" id="IPR024607">
    <property type="entry name" value="Sulfatase_CS"/>
</dbReference>
<dbReference type="PROSITE" id="PS00523">
    <property type="entry name" value="SULFATASE_1"/>
    <property type="match status" value="1"/>
</dbReference>
<reference evidence="6 7" key="1">
    <citation type="journal article" date="2016" name="Int. J. Syst. Evol. Microbiol.">
        <title>Polaribacter haliotis sp. nov., isolated from the gut of abalone Haliotis discus hannai.</title>
        <authorList>
            <person name="Kim Y.O."/>
            <person name="Park I.S."/>
            <person name="Park S."/>
            <person name="Nam B.H."/>
            <person name="Park J.M."/>
            <person name="Kim D.G."/>
            <person name="Yoon J.H."/>
        </authorList>
    </citation>
    <scope>NUCLEOTIDE SEQUENCE [LARGE SCALE GENOMIC DNA]</scope>
    <source>
        <strain evidence="6 7">KCTC 52418</strain>
    </source>
</reference>
<organism evidence="6 7">
    <name type="scientific">Polaribacter haliotis</name>
    <dbReference type="NCBI Taxonomy" id="1888915"/>
    <lineage>
        <taxon>Bacteria</taxon>
        <taxon>Pseudomonadati</taxon>
        <taxon>Bacteroidota</taxon>
        <taxon>Flavobacteriia</taxon>
        <taxon>Flavobacteriales</taxon>
        <taxon>Flavobacteriaceae</taxon>
    </lineage>
</organism>
<dbReference type="InterPro" id="IPR017850">
    <property type="entry name" value="Alkaline_phosphatase_core_sf"/>
</dbReference>
<keyword evidence="2" id="KW-0479">Metal-binding</keyword>
<keyword evidence="7" id="KW-1185">Reference proteome</keyword>
<keyword evidence="4" id="KW-0106">Calcium</keyword>
<dbReference type="PROSITE" id="PS51257">
    <property type="entry name" value="PROKAR_LIPOPROTEIN"/>
    <property type="match status" value="1"/>
</dbReference>
<dbReference type="Proteomes" id="UP000516764">
    <property type="component" value="Chromosome"/>
</dbReference>
<gene>
    <name evidence="6" type="ORF">H9I45_05940</name>
</gene>
<evidence type="ECO:0000256" key="1">
    <source>
        <dbReference type="ARBA" id="ARBA00008779"/>
    </source>
</evidence>
<dbReference type="GO" id="GO:0046872">
    <property type="term" value="F:metal ion binding"/>
    <property type="evidence" value="ECO:0007669"/>
    <property type="project" value="UniProtKB-KW"/>
</dbReference>
<evidence type="ECO:0000259" key="5">
    <source>
        <dbReference type="Pfam" id="PF00884"/>
    </source>
</evidence>
<keyword evidence="6" id="KW-0808">Transferase</keyword>
<dbReference type="Pfam" id="PF00884">
    <property type="entry name" value="Sulfatase"/>
    <property type="match status" value="1"/>
</dbReference>
<accession>A0A7L8AJ35</accession>
<name>A0A7L8AJ35_9FLAO</name>
<dbReference type="PANTHER" id="PTHR42693">
    <property type="entry name" value="ARYLSULFATASE FAMILY MEMBER"/>
    <property type="match status" value="1"/>
</dbReference>
<comment type="similarity">
    <text evidence="1">Belongs to the sulfatase family.</text>
</comment>
<dbReference type="KEGG" id="phal:H9I45_05940"/>